<organism evidence="4 5">
    <name type="scientific">Methylomonas methanica</name>
    <dbReference type="NCBI Taxonomy" id="421"/>
    <lineage>
        <taxon>Bacteria</taxon>
        <taxon>Pseudomonadati</taxon>
        <taxon>Pseudomonadota</taxon>
        <taxon>Gammaproteobacteria</taxon>
        <taxon>Methylococcales</taxon>
        <taxon>Methylococcaceae</taxon>
        <taxon>Methylomonas</taxon>
    </lineage>
</organism>
<dbReference type="InterPro" id="IPR001789">
    <property type="entry name" value="Sig_transdc_resp-reg_receiver"/>
</dbReference>
<dbReference type="OrthoDB" id="9800897at2"/>
<feature type="modified residue" description="4-aspartylphosphate" evidence="2">
    <location>
        <position position="61"/>
    </location>
</feature>
<dbReference type="Pfam" id="PF00072">
    <property type="entry name" value="Response_reg"/>
    <property type="match status" value="1"/>
</dbReference>
<sequence length="140" mass="15624">MNDICVAKEKPRILIVDDVHENLHTLLNILRQDYAVMAATSGEKALEIARRAPAPDLILLDIKMPGMDGYQVLQYLRSEPSTAEIPVIFVTAAAEAGDDAKGMALGANDYLLKPVMPELLLVRVRLHLELVTYRKRYGRL</sequence>
<evidence type="ECO:0000313" key="4">
    <source>
        <dbReference type="EMBL" id="OAI00834.1"/>
    </source>
</evidence>
<dbReference type="RefSeq" id="WP_064009755.1">
    <property type="nucleotide sequence ID" value="NZ_LUUG01000095.1"/>
</dbReference>
<keyword evidence="1 2" id="KW-0597">Phosphoprotein</keyword>
<dbReference type="AlphaFoldDB" id="A0A177M5M0"/>
<dbReference type="InterPro" id="IPR050595">
    <property type="entry name" value="Bact_response_regulator"/>
</dbReference>
<dbReference type="PANTHER" id="PTHR44591:SF3">
    <property type="entry name" value="RESPONSE REGULATORY DOMAIN-CONTAINING PROTEIN"/>
    <property type="match status" value="1"/>
</dbReference>
<dbReference type="SUPFAM" id="SSF52172">
    <property type="entry name" value="CheY-like"/>
    <property type="match status" value="1"/>
</dbReference>
<dbReference type="PROSITE" id="PS50110">
    <property type="entry name" value="RESPONSE_REGULATORY"/>
    <property type="match status" value="1"/>
</dbReference>
<evidence type="ECO:0000256" key="1">
    <source>
        <dbReference type="ARBA" id="ARBA00022553"/>
    </source>
</evidence>
<dbReference type="Gene3D" id="3.40.50.2300">
    <property type="match status" value="1"/>
</dbReference>
<evidence type="ECO:0000256" key="2">
    <source>
        <dbReference type="PROSITE-ProRule" id="PRU00169"/>
    </source>
</evidence>
<gene>
    <name evidence="4" type="ORF">A1332_18310</name>
</gene>
<dbReference type="PANTHER" id="PTHR44591">
    <property type="entry name" value="STRESS RESPONSE REGULATOR PROTEIN 1"/>
    <property type="match status" value="1"/>
</dbReference>
<dbReference type="Proteomes" id="UP000078090">
    <property type="component" value="Unassembled WGS sequence"/>
</dbReference>
<dbReference type="EMBL" id="LUUG01000095">
    <property type="protein sequence ID" value="OAI00834.1"/>
    <property type="molecule type" value="Genomic_DNA"/>
</dbReference>
<protein>
    <submittedName>
        <fullName evidence="4">Response regulator receiver protein</fullName>
    </submittedName>
</protein>
<dbReference type="SMART" id="SM00448">
    <property type="entry name" value="REC"/>
    <property type="match status" value="1"/>
</dbReference>
<feature type="domain" description="Response regulatory" evidence="3">
    <location>
        <begin position="12"/>
        <end position="128"/>
    </location>
</feature>
<proteinExistence type="predicted"/>
<comment type="caution">
    <text evidence="4">The sequence shown here is derived from an EMBL/GenBank/DDBJ whole genome shotgun (WGS) entry which is preliminary data.</text>
</comment>
<reference evidence="4 5" key="1">
    <citation type="submission" date="2016-03" db="EMBL/GenBank/DDBJ databases">
        <authorList>
            <person name="Ploux O."/>
        </authorList>
    </citation>
    <scope>NUCLEOTIDE SEQUENCE [LARGE SCALE GENOMIC DNA]</scope>
    <source>
        <strain evidence="4 5">R-45363</strain>
    </source>
</reference>
<accession>A0A177M5M0</accession>
<dbReference type="GO" id="GO:0000160">
    <property type="term" value="P:phosphorelay signal transduction system"/>
    <property type="evidence" value="ECO:0007669"/>
    <property type="project" value="InterPro"/>
</dbReference>
<dbReference type="InterPro" id="IPR011006">
    <property type="entry name" value="CheY-like_superfamily"/>
</dbReference>
<evidence type="ECO:0000313" key="5">
    <source>
        <dbReference type="Proteomes" id="UP000078090"/>
    </source>
</evidence>
<evidence type="ECO:0000259" key="3">
    <source>
        <dbReference type="PROSITE" id="PS50110"/>
    </source>
</evidence>
<name>A0A177M5M0_METMH</name>